<dbReference type="GO" id="GO:0004497">
    <property type="term" value="F:monooxygenase activity"/>
    <property type="evidence" value="ECO:0007669"/>
    <property type="project" value="UniProtKB-KW"/>
</dbReference>
<dbReference type="InterPro" id="IPR002401">
    <property type="entry name" value="Cyt_P450_E_grp-I"/>
</dbReference>
<evidence type="ECO:0000256" key="1">
    <source>
        <dbReference type="ARBA" id="ARBA00010617"/>
    </source>
</evidence>
<comment type="similarity">
    <text evidence="1 7">Belongs to the cytochrome P450 family.</text>
</comment>
<dbReference type="Gramene" id="TraesLAC7A03G03966270.1">
    <property type="protein sequence ID" value="TraesLAC7A03G03966270.1"/>
    <property type="gene ID" value="TraesLAC7A03G03966270"/>
</dbReference>
<dbReference type="PANTHER" id="PTHR47955:SF11">
    <property type="entry name" value="4-HYDROXYPHENYLACETALDEHYDE OXIME MONOOXYGENASE"/>
    <property type="match status" value="1"/>
</dbReference>
<keyword evidence="7" id="KW-0560">Oxidoreductase</keyword>
<dbReference type="Gramene" id="TraesWEE_scaffold_013127_01G000100.1">
    <property type="protein sequence ID" value="TraesWEE_scaffold_013127_01G000100.1"/>
    <property type="gene ID" value="TraesWEE_scaffold_013127_01G000100"/>
</dbReference>
<feature type="binding site" description="axial binding residue" evidence="6">
    <location>
        <position position="455"/>
    </location>
    <ligand>
        <name>heme</name>
        <dbReference type="ChEBI" id="CHEBI:30413"/>
    </ligand>
    <ligandPart>
        <name>Fe</name>
        <dbReference type="ChEBI" id="CHEBI:18248"/>
    </ligandPart>
</feature>
<dbReference type="STRING" id="4565.A0A3B6RRC2"/>
<evidence type="ECO:0000256" key="5">
    <source>
        <dbReference type="ARBA" id="ARBA00023004"/>
    </source>
</evidence>
<dbReference type="EnsemblPlants" id="TraesCS7A02G499200.1">
    <property type="protein sequence ID" value="TraesCS7A02G499200.1"/>
    <property type="gene ID" value="TraesCS7A02G499200"/>
</dbReference>
<dbReference type="InterPro" id="IPR036396">
    <property type="entry name" value="Cyt_P450_sf"/>
</dbReference>
<gene>
    <name evidence="8" type="primary">LOC123154857</name>
</gene>
<accession>A0A3B6RRC2</accession>
<dbReference type="AlphaFoldDB" id="A0A3B6RRC2"/>
<evidence type="ECO:0000313" key="9">
    <source>
        <dbReference type="Proteomes" id="UP000019116"/>
    </source>
</evidence>
<keyword evidence="5 6" id="KW-0408">Iron</keyword>
<evidence type="ECO:0000256" key="2">
    <source>
        <dbReference type="ARBA" id="ARBA00022692"/>
    </source>
</evidence>
<evidence type="ECO:0008006" key="10">
    <source>
        <dbReference type="Google" id="ProtNLM"/>
    </source>
</evidence>
<organism evidence="8">
    <name type="scientific">Triticum aestivum</name>
    <name type="common">Wheat</name>
    <dbReference type="NCBI Taxonomy" id="4565"/>
    <lineage>
        <taxon>Eukaryota</taxon>
        <taxon>Viridiplantae</taxon>
        <taxon>Streptophyta</taxon>
        <taxon>Embryophyta</taxon>
        <taxon>Tracheophyta</taxon>
        <taxon>Spermatophyta</taxon>
        <taxon>Magnoliopsida</taxon>
        <taxon>Liliopsida</taxon>
        <taxon>Poales</taxon>
        <taxon>Poaceae</taxon>
        <taxon>BOP clade</taxon>
        <taxon>Pooideae</taxon>
        <taxon>Triticodae</taxon>
        <taxon>Triticeae</taxon>
        <taxon>Triticinae</taxon>
        <taxon>Triticum</taxon>
    </lineage>
</organism>
<dbReference type="RefSeq" id="XP_044429412.1">
    <property type="nucleotide sequence ID" value="XM_044573477.1"/>
</dbReference>
<dbReference type="GO" id="GO:0005506">
    <property type="term" value="F:iron ion binding"/>
    <property type="evidence" value="ECO:0007669"/>
    <property type="project" value="InterPro"/>
</dbReference>
<keyword evidence="7" id="KW-0503">Monooxygenase</keyword>
<dbReference type="SUPFAM" id="SSF48264">
    <property type="entry name" value="Cytochrome P450"/>
    <property type="match status" value="1"/>
</dbReference>
<evidence type="ECO:0000313" key="8">
    <source>
        <dbReference type="EnsemblPlants" id="TraesCS7A02G499200.1"/>
    </source>
</evidence>
<dbReference type="CDD" id="cd11072">
    <property type="entry name" value="CYP71-like"/>
    <property type="match status" value="1"/>
</dbReference>
<dbReference type="Gramene" id="TraesCS7A03G1211600.1">
    <property type="protein sequence ID" value="TraesCS7A03G1211600.1.CDS"/>
    <property type="gene ID" value="TraesCS7A03G1211600"/>
</dbReference>
<dbReference type="PANTHER" id="PTHR47955">
    <property type="entry name" value="CYTOCHROME P450 FAMILY 71 PROTEIN"/>
    <property type="match status" value="1"/>
</dbReference>
<dbReference type="Gramene" id="TraesCS7A02G499200.1">
    <property type="protein sequence ID" value="TraesCS7A02G499200.1"/>
    <property type="gene ID" value="TraesCS7A02G499200"/>
</dbReference>
<dbReference type="GO" id="GO:0020037">
    <property type="term" value="F:heme binding"/>
    <property type="evidence" value="ECO:0007669"/>
    <property type="project" value="InterPro"/>
</dbReference>
<dbReference type="Gramene" id="TraesPARA_EIv1.0_2345710.1">
    <property type="protein sequence ID" value="TraesPARA_EIv1.0_2345710.1.CDS"/>
    <property type="gene ID" value="TraesPARA_EIv1.0_2345710"/>
</dbReference>
<keyword evidence="2" id="KW-0812">Transmembrane</keyword>
<dbReference type="SMR" id="A0A3B6RRC2"/>
<dbReference type="GeneID" id="123154857"/>
<reference evidence="8" key="1">
    <citation type="submission" date="2018-08" db="EMBL/GenBank/DDBJ databases">
        <authorList>
            <person name="Rossello M."/>
        </authorList>
    </citation>
    <scope>NUCLEOTIDE SEQUENCE [LARGE SCALE GENOMIC DNA]</scope>
    <source>
        <strain evidence="8">cv. Chinese Spring</strain>
    </source>
</reference>
<keyword evidence="6 7" id="KW-0349">Heme</keyword>
<dbReference type="KEGG" id="taes:123154857"/>
<dbReference type="Proteomes" id="UP000019116">
    <property type="component" value="Chromosome 7A"/>
</dbReference>
<dbReference type="Gene3D" id="1.10.630.10">
    <property type="entry name" value="Cytochrome P450"/>
    <property type="match status" value="1"/>
</dbReference>
<dbReference type="Gramene" id="TraesROB_scaffold_142891_01G000100.1">
    <property type="protein sequence ID" value="TraesROB_scaffold_142891_01G000100.1"/>
    <property type="gene ID" value="TraesROB_scaffold_142891_01G000100"/>
</dbReference>
<sequence>MPFPLPLATLQVATLILVVSCSLLLLSRTQTKKHPADRRLPPSPPCLPIVGNLHQLSALPHRALHALAVAHGPVMLLHLGRVPTLVVSSADAAREVLQLQDHAFANRPSLAIPRRLLYGCTDIAFAPHGAYWRSVRKLAVLHLLSPGRVHAYRSVREEEVAKLVRRVEEEQAHGGGVVRLSELLGGFAMDVNGRIVLGVRASGAAGWRAKVDALLEEANALLGAFHVGDYFPWLAWVATVDGTDAKVSRAFERIDRILEEIVDVAASTGVGGCRCEDKAFVHVLLSLQRESSETGFRLSRNNVKALLEDLFGAGTDSTIIVLEWVMAELLRNKPVMQKLQQEIRRHYTKTSHFLMITEQDLPVMEYLGAVIKETMRLHPPGPLLVPRESMQHARVQDYHVPSGTRVIVNAWAIGRDPAAWEHAGEFWPERFINSKVDFRGQHSQLIPFGAGRRMCPGIGFTTTVVELTLANLVGHFDWAVPPSVVVDMEEAPGITSRKRVPIYAVATGALHE</sequence>
<dbReference type="Gramene" id="TraesARI7A03G03987280.1">
    <property type="protein sequence ID" value="TraesARI7A03G03987280.1"/>
    <property type="gene ID" value="TraesARI7A03G03987280"/>
</dbReference>
<dbReference type="Pfam" id="PF00067">
    <property type="entry name" value="p450"/>
    <property type="match status" value="1"/>
</dbReference>
<dbReference type="InterPro" id="IPR001128">
    <property type="entry name" value="Cyt_P450"/>
</dbReference>
<protein>
    <recommendedName>
        <fullName evidence="10">Cytochrome P450</fullName>
    </recommendedName>
</protein>
<comment type="cofactor">
    <cofactor evidence="6">
        <name>heme</name>
        <dbReference type="ChEBI" id="CHEBI:30413"/>
    </cofactor>
</comment>
<dbReference type="GO" id="GO:0016705">
    <property type="term" value="F:oxidoreductase activity, acting on paired donors, with incorporation or reduction of molecular oxygen"/>
    <property type="evidence" value="ECO:0007669"/>
    <property type="project" value="InterPro"/>
</dbReference>
<evidence type="ECO:0000256" key="7">
    <source>
        <dbReference type="RuleBase" id="RU000461"/>
    </source>
</evidence>
<dbReference type="OrthoDB" id="1470350at2759"/>
<dbReference type="Gramene" id="TraesLDM7A03G04016140.2">
    <property type="protein sequence ID" value="TraesLDM7A03G04016140.2"/>
    <property type="gene ID" value="TraesLDM7A03G04016140"/>
</dbReference>
<evidence type="ECO:0000256" key="6">
    <source>
        <dbReference type="PIRSR" id="PIRSR602401-1"/>
    </source>
</evidence>
<proteinExistence type="inferred from homology"/>
<name>A0A3B6RRC2_WHEAT</name>
<dbReference type="PRINTS" id="PR00463">
    <property type="entry name" value="EP450I"/>
</dbReference>
<keyword evidence="4" id="KW-0472">Membrane</keyword>
<reference evidence="8" key="2">
    <citation type="submission" date="2018-10" db="UniProtKB">
        <authorList>
            <consortium name="EnsemblPlants"/>
        </authorList>
    </citation>
    <scope>IDENTIFICATION</scope>
</reference>
<dbReference type="FunFam" id="1.10.630.10:FF:000011">
    <property type="entry name" value="Cytochrome P450 83B1"/>
    <property type="match status" value="1"/>
</dbReference>
<keyword evidence="9" id="KW-1185">Reference proteome</keyword>
<evidence type="ECO:0000256" key="4">
    <source>
        <dbReference type="ARBA" id="ARBA00022989"/>
    </source>
</evidence>
<dbReference type="PROSITE" id="PS00086">
    <property type="entry name" value="CYTOCHROME_P450"/>
    <property type="match status" value="1"/>
</dbReference>
<evidence type="ECO:0000256" key="3">
    <source>
        <dbReference type="ARBA" id="ARBA00022723"/>
    </source>
</evidence>
<keyword evidence="3 6" id="KW-0479">Metal-binding</keyword>
<dbReference type="PRINTS" id="PR00385">
    <property type="entry name" value="P450"/>
</dbReference>
<keyword evidence="4" id="KW-1133">Transmembrane helix</keyword>
<dbReference type="OMA" id="TSWKRAP"/>
<dbReference type="InterPro" id="IPR017972">
    <property type="entry name" value="Cyt_P450_CS"/>
</dbReference>